<dbReference type="InterPro" id="IPR001173">
    <property type="entry name" value="Glyco_trans_2-like"/>
</dbReference>
<dbReference type="EC" id="2.4.-.-" evidence="2"/>
<dbReference type="Pfam" id="PF00535">
    <property type="entry name" value="Glycos_transf_2"/>
    <property type="match status" value="1"/>
</dbReference>
<dbReference type="SUPFAM" id="SSF53448">
    <property type="entry name" value="Nucleotide-diphospho-sugar transferases"/>
    <property type="match status" value="1"/>
</dbReference>
<dbReference type="PANTHER" id="PTHR43685">
    <property type="entry name" value="GLYCOSYLTRANSFERASE"/>
    <property type="match status" value="1"/>
</dbReference>
<keyword evidence="2" id="KW-0808">Transferase</keyword>
<accession>A0ABU6PWW6</accession>
<reference evidence="2 3" key="1">
    <citation type="submission" date="2023-03" db="EMBL/GenBank/DDBJ databases">
        <title>Bacillus Genome Sequencing.</title>
        <authorList>
            <person name="Dunlap C."/>
        </authorList>
    </citation>
    <scope>NUCLEOTIDE SEQUENCE [LARGE SCALE GENOMIC DNA]</scope>
    <source>
        <strain evidence="2 3">NRS-52</strain>
    </source>
</reference>
<protein>
    <submittedName>
        <fullName evidence="2">Glycosyltransferase family A protein</fullName>
        <ecNumber evidence="2">2.4.-.-</ecNumber>
    </submittedName>
</protein>
<keyword evidence="3" id="KW-1185">Reference proteome</keyword>
<evidence type="ECO:0000259" key="1">
    <source>
        <dbReference type="Pfam" id="PF00535"/>
    </source>
</evidence>
<dbReference type="Proteomes" id="UP001343257">
    <property type="component" value="Unassembled WGS sequence"/>
</dbReference>
<gene>
    <name evidence="2" type="ORF">P9847_18880</name>
</gene>
<dbReference type="RefSeq" id="WP_328280297.1">
    <property type="nucleotide sequence ID" value="NZ_JARTLD010000048.1"/>
</dbReference>
<dbReference type="Gene3D" id="3.90.550.10">
    <property type="entry name" value="Spore Coat Polysaccharide Biosynthesis Protein SpsA, Chain A"/>
    <property type="match status" value="1"/>
</dbReference>
<dbReference type="GO" id="GO:0016757">
    <property type="term" value="F:glycosyltransferase activity"/>
    <property type="evidence" value="ECO:0007669"/>
    <property type="project" value="UniProtKB-KW"/>
</dbReference>
<dbReference type="EMBL" id="JARTLD010000048">
    <property type="protein sequence ID" value="MED5019371.1"/>
    <property type="molecule type" value="Genomic_DNA"/>
</dbReference>
<evidence type="ECO:0000313" key="3">
    <source>
        <dbReference type="Proteomes" id="UP001343257"/>
    </source>
</evidence>
<dbReference type="PANTHER" id="PTHR43685:SF2">
    <property type="entry name" value="GLYCOSYLTRANSFERASE 2-LIKE DOMAIN-CONTAINING PROTEIN"/>
    <property type="match status" value="1"/>
</dbReference>
<feature type="domain" description="Glycosyltransferase 2-like" evidence="1">
    <location>
        <begin position="199"/>
        <end position="344"/>
    </location>
</feature>
<organism evidence="2 3">
    <name type="scientific">Paenibacillus chibensis</name>
    <dbReference type="NCBI Taxonomy" id="59846"/>
    <lineage>
        <taxon>Bacteria</taxon>
        <taxon>Bacillati</taxon>
        <taxon>Bacillota</taxon>
        <taxon>Bacilli</taxon>
        <taxon>Bacillales</taxon>
        <taxon>Paenibacillaceae</taxon>
        <taxon>Paenibacillus</taxon>
    </lineage>
</organism>
<dbReference type="CDD" id="cd00761">
    <property type="entry name" value="Glyco_tranf_GTA_type"/>
    <property type="match status" value="1"/>
</dbReference>
<keyword evidence="2" id="KW-0328">Glycosyltransferase</keyword>
<dbReference type="InterPro" id="IPR029044">
    <property type="entry name" value="Nucleotide-diphossugar_trans"/>
</dbReference>
<evidence type="ECO:0000313" key="2">
    <source>
        <dbReference type="EMBL" id="MED5019371.1"/>
    </source>
</evidence>
<proteinExistence type="predicted"/>
<comment type="caution">
    <text evidence="2">The sequence shown here is derived from an EMBL/GenBank/DDBJ whole genome shotgun (WGS) entry which is preliminary data.</text>
</comment>
<name>A0ABU6PWW6_9BACL</name>
<dbReference type="InterPro" id="IPR050834">
    <property type="entry name" value="Glycosyltransf_2"/>
</dbReference>
<sequence>MKIFVLGADHGTGERGTLESIAVEMKKIEIILVPAGHIRTINEVIAVTEDVFCMTIRAGSIILPGFMASLDGLIGEIESAGLAWMHLRTAEDSGSLQAKFRPGEPGPVLWNIGLMREGKWTFPETGELPFDWLVEWELMHKLSLIAPGRTVAAPHWSPSNRKWKDWKRKAEEWAKLAPLVCPAGNVPDSLTEKAIPELTIVLAAYNAADYIPWAVKSIQRQTASEWQLILVDDGSTDESPRMMNKWAEVDPLRIQVVRIEPNRGKAAALNAALPLVRAPWLLELDADDWLDPDCVEEMAHKLQSVEKDTVLVYGNHTVWRQDQAALVSLREKHIYPEEINMKQMLASGVPLAPRLFRTERLRSLGGWRTDDPAAGRLYEDMLMIIRILQTGKPFFVDGCYYHRRVRANSITRMHQDQYTQWCQWVEEAYLQ</sequence>